<evidence type="ECO:0000256" key="5">
    <source>
        <dbReference type="ARBA" id="ARBA00023002"/>
    </source>
</evidence>
<keyword evidence="4" id="KW-0883">Thioether bond</keyword>
<reference evidence="12 13" key="1">
    <citation type="submission" date="2025-05" db="UniProtKB">
        <authorList>
            <consortium name="RefSeq"/>
        </authorList>
    </citation>
    <scope>IDENTIFICATION</scope>
    <source>
        <tissue evidence="12 13">Leaves</tissue>
    </source>
</reference>
<keyword evidence="6" id="KW-0186">Copper</keyword>
<organism evidence="11 12">
    <name type="scientific">Coffea arabica</name>
    <name type="common">Arabian coffee</name>
    <dbReference type="NCBI Taxonomy" id="13443"/>
    <lineage>
        <taxon>Eukaryota</taxon>
        <taxon>Viridiplantae</taxon>
        <taxon>Streptophyta</taxon>
        <taxon>Embryophyta</taxon>
        <taxon>Tracheophyta</taxon>
        <taxon>Spermatophyta</taxon>
        <taxon>Magnoliopsida</taxon>
        <taxon>eudicotyledons</taxon>
        <taxon>Gunneridae</taxon>
        <taxon>Pentapetalae</taxon>
        <taxon>asterids</taxon>
        <taxon>lamiids</taxon>
        <taxon>Gentianales</taxon>
        <taxon>Rubiaceae</taxon>
        <taxon>Ixoroideae</taxon>
        <taxon>Gardenieae complex</taxon>
        <taxon>Bertiereae - Coffeeae clade</taxon>
        <taxon>Coffeeae</taxon>
        <taxon>Coffea</taxon>
    </lineage>
</organism>
<comment type="cofactor">
    <cofactor evidence="1">
        <name>Cu(2+)</name>
        <dbReference type="ChEBI" id="CHEBI:29036"/>
    </cofactor>
</comment>
<dbReference type="PROSITE" id="PS00497">
    <property type="entry name" value="TYROSINASE_1"/>
    <property type="match status" value="1"/>
</dbReference>
<dbReference type="RefSeq" id="XP_071932859.1">
    <property type="nucleotide sequence ID" value="XM_072076758.1"/>
</dbReference>
<dbReference type="InterPro" id="IPR016213">
    <property type="entry name" value="Polyphenol_oxidase"/>
</dbReference>
<dbReference type="Proteomes" id="UP001652660">
    <property type="component" value="Chromosome 2c"/>
</dbReference>
<dbReference type="InterPro" id="IPR050316">
    <property type="entry name" value="Tyrosinase/Hemocyanin"/>
</dbReference>
<evidence type="ECO:0000259" key="10">
    <source>
        <dbReference type="PROSITE" id="PS00498"/>
    </source>
</evidence>
<evidence type="ECO:0000256" key="1">
    <source>
        <dbReference type="ARBA" id="ARBA00001973"/>
    </source>
</evidence>
<dbReference type="PRINTS" id="PR00092">
    <property type="entry name" value="TYROSINASE"/>
</dbReference>
<dbReference type="RefSeq" id="XP_071932845.1">
    <property type="nucleotide sequence ID" value="XM_072076744.1"/>
</dbReference>
<evidence type="ECO:0000256" key="8">
    <source>
        <dbReference type="SAM" id="Phobius"/>
    </source>
</evidence>
<evidence type="ECO:0000313" key="11">
    <source>
        <dbReference type="Proteomes" id="UP001652660"/>
    </source>
</evidence>
<keyword evidence="5" id="KW-0560">Oxidoreductase</keyword>
<feature type="domain" description="Tyrosinase copper-binding" evidence="9">
    <location>
        <begin position="142"/>
        <end position="159"/>
    </location>
</feature>
<evidence type="ECO:0000256" key="2">
    <source>
        <dbReference type="ARBA" id="ARBA00009928"/>
    </source>
</evidence>
<comment type="similarity">
    <text evidence="2">Belongs to the tyrosinase family.</text>
</comment>
<dbReference type="Pfam" id="PF12142">
    <property type="entry name" value="PPO1_DWL"/>
    <property type="match status" value="1"/>
</dbReference>
<feature type="domain" description="Tyrosinase copper-binding" evidence="10">
    <location>
        <begin position="300"/>
        <end position="311"/>
    </location>
</feature>
<dbReference type="InterPro" id="IPR008922">
    <property type="entry name" value="Di-copper_centre_dom_sf"/>
</dbReference>
<evidence type="ECO:0000256" key="7">
    <source>
        <dbReference type="ARBA" id="ARBA00023157"/>
    </source>
</evidence>
<dbReference type="SUPFAM" id="SSF48056">
    <property type="entry name" value="Di-copper centre-containing domain"/>
    <property type="match status" value="1"/>
</dbReference>
<evidence type="ECO:0000256" key="6">
    <source>
        <dbReference type="ARBA" id="ARBA00023008"/>
    </source>
</evidence>
<sequence>MHGLGKFDRRNVLIGLGGLYGAACTFVTKPFVYAAPISAPDITQCGAAKLPSGATPTNCCPPLPTNIVDFKLPPTSTNLCVRPAAHLVDGEYIAKFADAIQRMKALPDDDPRSFNQQAKVHCAYCDGAYNQVGFPNLELQVHNSWLFFPFHRCYLYFFEKILGSLINDPNFAIPFWNWDNSDGMQLPGFYSDPDSPLYDSLRDTNHQPPTIIDLDYNGFDTSIDDQLQVSQNLITMYRQMMVNSRTARLFFGSPYRAGDDPDPGAGSLENIPHGSVHVWTGDRNQPNGEDMGNFYSAARDPMFYAHHSNLDRLWNVWKTLGGRRQDITDPDWLDASFLFYDENAEMVRVKVRDCLDTTKLGYTYQAVDNPWLNSLPTPRLTRVSRKIKKLGVANAADTQMDKDVFPIRLEKAVKVMVKRPKTKRIKKVKEEKEEVLIIEKIEVERDVFAKFDVFVNDEDAPKSGPDKTEFAGSFLNVPHRHNHGKKIKTEVKLVITEILEDLDAEEDDHVLVTLIPRSGCDALTIGGIKIVVL</sequence>
<protein>
    <submittedName>
        <fullName evidence="12 13">Polyphenol oxidase, chloroplastic-like</fullName>
    </submittedName>
</protein>
<evidence type="ECO:0000313" key="13">
    <source>
        <dbReference type="RefSeq" id="XP_071932859.1"/>
    </source>
</evidence>
<keyword evidence="8" id="KW-1133">Transmembrane helix</keyword>
<keyword evidence="11" id="KW-1185">Reference proteome</keyword>
<dbReference type="GeneID" id="113723894"/>
<dbReference type="PROSITE" id="PS00498">
    <property type="entry name" value="TYROSINASE_2"/>
    <property type="match status" value="1"/>
</dbReference>
<dbReference type="PANTHER" id="PTHR11474:SF76">
    <property type="entry name" value="SHKT DOMAIN-CONTAINING PROTEIN"/>
    <property type="match status" value="1"/>
</dbReference>
<dbReference type="Pfam" id="PF00264">
    <property type="entry name" value="Tyrosinase"/>
    <property type="match status" value="1"/>
</dbReference>
<evidence type="ECO:0000259" key="9">
    <source>
        <dbReference type="PROSITE" id="PS00497"/>
    </source>
</evidence>
<evidence type="ECO:0000256" key="3">
    <source>
        <dbReference type="ARBA" id="ARBA00022723"/>
    </source>
</evidence>
<evidence type="ECO:0000256" key="4">
    <source>
        <dbReference type="ARBA" id="ARBA00022784"/>
    </source>
</evidence>
<keyword evidence="8" id="KW-0812">Transmembrane</keyword>
<proteinExistence type="inferred from homology"/>
<gene>
    <name evidence="12" type="primary">LOC113723894</name>
    <name evidence="13" type="synonym">LOC140035502</name>
</gene>
<keyword evidence="7" id="KW-1015">Disulfide bond</keyword>
<dbReference type="Gene3D" id="1.10.1280.10">
    <property type="entry name" value="Di-copper center containing domain from catechol oxidase"/>
    <property type="match status" value="1"/>
</dbReference>
<keyword evidence="3" id="KW-0479">Metal-binding</keyword>
<dbReference type="InterPro" id="IPR022740">
    <property type="entry name" value="Polyphenol_oxidase_C"/>
</dbReference>
<dbReference type="InterPro" id="IPR002227">
    <property type="entry name" value="Tyrosinase_Cu-bd"/>
</dbReference>
<name>A0ABM4WM52_COFAR</name>
<evidence type="ECO:0000313" key="12">
    <source>
        <dbReference type="RefSeq" id="XP_071932845.1"/>
    </source>
</evidence>
<accession>A0ABM4WM52</accession>
<dbReference type="PIRSF" id="PIRSF000290">
    <property type="entry name" value="PPO_plant"/>
    <property type="match status" value="1"/>
</dbReference>
<dbReference type="Pfam" id="PF12143">
    <property type="entry name" value="PPO1_KFDV"/>
    <property type="match status" value="1"/>
</dbReference>
<dbReference type="InterPro" id="IPR022739">
    <property type="entry name" value="Polyphenol_oxidase_cen"/>
</dbReference>
<dbReference type="PANTHER" id="PTHR11474">
    <property type="entry name" value="TYROSINASE FAMILY MEMBER"/>
    <property type="match status" value="1"/>
</dbReference>
<keyword evidence="8" id="KW-0472">Membrane</keyword>
<feature type="transmembrane region" description="Helical" evidence="8">
    <location>
        <begin position="12"/>
        <end position="35"/>
    </location>
</feature>